<dbReference type="Gene3D" id="3.40.50.880">
    <property type="match status" value="1"/>
</dbReference>
<name>A0A6A4HJU6_9AGAR</name>
<dbReference type="SUPFAM" id="SSF52317">
    <property type="entry name" value="Class I glutamine amidotransferase-like"/>
    <property type="match status" value="1"/>
</dbReference>
<organism evidence="1 2">
    <name type="scientific">Gymnopus androsaceus JB14</name>
    <dbReference type="NCBI Taxonomy" id="1447944"/>
    <lineage>
        <taxon>Eukaryota</taxon>
        <taxon>Fungi</taxon>
        <taxon>Dikarya</taxon>
        <taxon>Basidiomycota</taxon>
        <taxon>Agaricomycotina</taxon>
        <taxon>Agaricomycetes</taxon>
        <taxon>Agaricomycetidae</taxon>
        <taxon>Agaricales</taxon>
        <taxon>Marasmiineae</taxon>
        <taxon>Omphalotaceae</taxon>
        <taxon>Gymnopus</taxon>
    </lineage>
</organism>
<dbReference type="InterPro" id="IPR029062">
    <property type="entry name" value="Class_I_gatase-like"/>
</dbReference>
<sequence length="156" mass="16861">MEGWYLPEAAHPLLLTPKFASANKLSDVDAKDYGTIFYVGGHDPVFDLATDPANIKLTSDFYNAVKITSASNITTLVGAQTTDGQSIFAEELLMAVESIPFLLEDRIRSLGGEYIMAGTHGYDPEPKVVVDGHLITGQDPASARTLDEALFKALQN</sequence>
<protein>
    <submittedName>
        <fullName evidence="1">Class I glutamine amidotransferase-like protein</fullName>
    </submittedName>
</protein>
<dbReference type="OrthoDB" id="543156at2759"/>
<keyword evidence="1" id="KW-0315">Glutamine amidotransferase</keyword>
<keyword evidence="2" id="KW-1185">Reference proteome</keyword>
<dbReference type="EMBL" id="ML769489">
    <property type="protein sequence ID" value="KAE9397980.1"/>
    <property type="molecule type" value="Genomic_DNA"/>
</dbReference>
<dbReference type="Proteomes" id="UP000799118">
    <property type="component" value="Unassembled WGS sequence"/>
</dbReference>
<reference evidence="1" key="1">
    <citation type="journal article" date="2019" name="Environ. Microbiol.">
        <title>Fungal ecological strategies reflected in gene transcription - a case study of two litter decomposers.</title>
        <authorList>
            <person name="Barbi F."/>
            <person name="Kohler A."/>
            <person name="Barry K."/>
            <person name="Baskaran P."/>
            <person name="Daum C."/>
            <person name="Fauchery L."/>
            <person name="Ihrmark K."/>
            <person name="Kuo A."/>
            <person name="LaButti K."/>
            <person name="Lipzen A."/>
            <person name="Morin E."/>
            <person name="Grigoriev I.V."/>
            <person name="Henrissat B."/>
            <person name="Lindahl B."/>
            <person name="Martin F."/>
        </authorList>
    </citation>
    <scope>NUCLEOTIDE SEQUENCE</scope>
    <source>
        <strain evidence="1">JB14</strain>
    </source>
</reference>
<accession>A0A6A4HJU6</accession>
<evidence type="ECO:0000313" key="1">
    <source>
        <dbReference type="EMBL" id="KAE9397980.1"/>
    </source>
</evidence>
<evidence type="ECO:0000313" key="2">
    <source>
        <dbReference type="Proteomes" id="UP000799118"/>
    </source>
</evidence>
<proteinExistence type="predicted"/>
<dbReference type="AlphaFoldDB" id="A0A6A4HJU6"/>
<gene>
    <name evidence="1" type="ORF">BT96DRAFT_957746</name>
</gene>